<dbReference type="PANTHER" id="PTHR46091">
    <property type="entry name" value="BLR7054 PROTEIN"/>
    <property type="match status" value="1"/>
</dbReference>
<dbReference type="EMBL" id="NPDY01000002">
    <property type="protein sequence ID" value="PJZ70797.1"/>
    <property type="molecule type" value="Genomic_DNA"/>
</dbReference>
<protein>
    <submittedName>
        <fullName evidence="7">Phytoene dehydrogenase</fullName>
    </submittedName>
</protein>
<evidence type="ECO:0000313" key="9">
    <source>
        <dbReference type="Proteomes" id="UP000231990"/>
    </source>
</evidence>
<keyword evidence="4" id="KW-0521">NADP</keyword>
<dbReference type="PANTHER" id="PTHR46091:SF3">
    <property type="entry name" value="AMINE OXIDASE DOMAIN-CONTAINING PROTEIN"/>
    <property type="match status" value="1"/>
</dbReference>
<dbReference type="Gene3D" id="3.50.50.60">
    <property type="entry name" value="FAD/NAD(P)-binding domain"/>
    <property type="match status" value="2"/>
</dbReference>
<proteinExistence type="predicted"/>
<gene>
    <name evidence="6" type="ORF">CH360_04610</name>
    <name evidence="7" type="ORF">CH373_07750</name>
</gene>
<evidence type="ECO:0000313" key="6">
    <source>
        <dbReference type="EMBL" id="PJZ70797.1"/>
    </source>
</evidence>
<dbReference type="Proteomes" id="UP000231962">
    <property type="component" value="Unassembled WGS sequence"/>
</dbReference>
<keyword evidence="1" id="KW-0285">Flavoprotein</keyword>
<dbReference type="SUPFAM" id="SSF51905">
    <property type="entry name" value="FAD/NAD(P)-binding domain"/>
    <property type="match status" value="1"/>
</dbReference>
<dbReference type="Proteomes" id="UP000231990">
    <property type="component" value="Unassembled WGS sequence"/>
</dbReference>
<keyword evidence="3" id="KW-0274">FAD</keyword>
<keyword evidence="2" id="KW-0732">Signal</keyword>
<dbReference type="EMBL" id="NPDZ01000003">
    <property type="protein sequence ID" value="PJZ74005.1"/>
    <property type="molecule type" value="Genomic_DNA"/>
</dbReference>
<dbReference type="InterPro" id="IPR052206">
    <property type="entry name" value="Retinol_saturase"/>
</dbReference>
<evidence type="ECO:0000256" key="4">
    <source>
        <dbReference type="ARBA" id="ARBA00022857"/>
    </source>
</evidence>
<accession>A0A2M9ZPQ7</accession>
<organism evidence="7 9">
    <name type="scientific">Leptospira perolatii</name>
    <dbReference type="NCBI Taxonomy" id="2023191"/>
    <lineage>
        <taxon>Bacteria</taxon>
        <taxon>Pseudomonadati</taxon>
        <taxon>Spirochaetota</taxon>
        <taxon>Spirochaetia</taxon>
        <taxon>Leptospirales</taxon>
        <taxon>Leptospiraceae</taxon>
        <taxon>Leptospira</taxon>
    </lineage>
</organism>
<name>A0A2M9ZPQ7_9LEPT</name>
<keyword evidence="5" id="KW-0520">NAD</keyword>
<evidence type="ECO:0000313" key="8">
    <source>
        <dbReference type="Proteomes" id="UP000231962"/>
    </source>
</evidence>
<evidence type="ECO:0000313" key="7">
    <source>
        <dbReference type="EMBL" id="PJZ74005.1"/>
    </source>
</evidence>
<evidence type="ECO:0000256" key="1">
    <source>
        <dbReference type="ARBA" id="ARBA00022630"/>
    </source>
</evidence>
<comment type="caution">
    <text evidence="7">The sequence shown here is derived from an EMBL/GenBank/DDBJ whole genome shotgun (WGS) entry which is preliminary data.</text>
</comment>
<evidence type="ECO:0000256" key="5">
    <source>
        <dbReference type="ARBA" id="ARBA00023027"/>
    </source>
</evidence>
<dbReference type="Pfam" id="PF13450">
    <property type="entry name" value="NAD_binding_8"/>
    <property type="match status" value="1"/>
</dbReference>
<evidence type="ECO:0000256" key="2">
    <source>
        <dbReference type="ARBA" id="ARBA00022729"/>
    </source>
</evidence>
<dbReference type="RefSeq" id="WP_100712803.1">
    <property type="nucleotide sequence ID" value="NZ_NPDY01000002.1"/>
</dbReference>
<dbReference type="InterPro" id="IPR036188">
    <property type="entry name" value="FAD/NAD-bd_sf"/>
</dbReference>
<evidence type="ECO:0000256" key="3">
    <source>
        <dbReference type="ARBA" id="ARBA00022827"/>
    </source>
</evidence>
<dbReference type="OrthoDB" id="9814556at2"/>
<keyword evidence="8" id="KW-1185">Reference proteome</keyword>
<dbReference type="AlphaFoldDB" id="A0A2M9ZPQ7"/>
<reference evidence="8 9" key="1">
    <citation type="submission" date="2017-07" db="EMBL/GenBank/DDBJ databases">
        <title>Leptospira spp. isolated from tropical soils.</title>
        <authorList>
            <person name="Thibeaux R."/>
            <person name="Iraola G."/>
            <person name="Ferres I."/>
            <person name="Bierque E."/>
            <person name="Girault D."/>
            <person name="Soupe-Gilbert M.-E."/>
            <person name="Picardeau M."/>
            <person name="Goarant C."/>
        </authorList>
    </citation>
    <scope>NUCLEOTIDE SEQUENCE [LARGE SCALE GENOMIC DNA]</scope>
    <source>
        <strain evidence="7 9">FH1-B-B1</strain>
        <strain evidence="6 8">FH1-B-C1</strain>
    </source>
</reference>
<sequence>MENKESQNQYDVIFIGSGMGSLTTASLLRQFADKKVLILEKHFTPGGFTHEFQRKQGKFHWDVGIHYVGDMQEGGLCRILSDKITRKNLKWNRMPEPFERLMFPSGNFDIYGDPTKFQADLIARFPEEKDAIEKYMKDIRKASALFGKSLMLKQTPPPLDSFTNLLEDKSLVTLKDYLDASFKDERLKGILAAQWGDHGLPPSKVAFAMHASLVQHYVNGGYYPVGGAGKIFDSVESIIKENGGDVLSSTEVKEILIKDGKAIGVRTKGLRGEMLERDFFAPAIVSCAGAYLTYLKLIPDSYPIPFRQALKNFYERERMTTSICLYLGLKESPAKFGFKGENYWIFSSSDHDQNFSGRNNWIKESGDIPNLYISFPSLKNPEAKNHTADVISFTDYENFAEWKEHPWKKRGEDYKTLKDQITERMLSTLESRFPGFRNIVEYAELSTPITNEHFTSHPDGAIYGLACVPERYQKEKSPWFDVRTPIQGLFLTGADAGSPGIAGAMMAGLATATAIVGDNRLLKELRN</sequence>